<keyword evidence="4" id="KW-0813">Transport</keyword>
<dbReference type="Gene3D" id="3.10.20.90">
    <property type="entry name" value="Phosphatidylinositol 3-kinase Catalytic Subunit, Chain A, domain 1"/>
    <property type="match status" value="1"/>
</dbReference>
<keyword evidence="7 12" id="KW-0863">Zinc-finger</keyword>
<keyword evidence="16" id="KW-1185">Reference proteome</keyword>
<feature type="domain" description="UBA" evidence="13">
    <location>
        <begin position="701"/>
        <end position="750"/>
    </location>
</feature>
<accession>A0AAJ6V2B0</accession>
<evidence type="ECO:0000256" key="1">
    <source>
        <dbReference type="ARBA" id="ARBA00004116"/>
    </source>
</evidence>
<dbReference type="SMART" id="SM00291">
    <property type="entry name" value="ZnF_ZZ"/>
    <property type="match status" value="1"/>
</dbReference>
<dbReference type="InterPro" id="IPR043145">
    <property type="entry name" value="Znf_ZZ_sf"/>
</dbReference>
<feature type="domain" description="PB1" evidence="15">
    <location>
        <begin position="4"/>
        <end position="89"/>
    </location>
</feature>
<dbReference type="GO" id="GO:0031410">
    <property type="term" value="C:cytoplasmic vesicle"/>
    <property type="evidence" value="ECO:0007669"/>
    <property type="project" value="UniProtKB-KW"/>
</dbReference>
<dbReference type="KEGG" id="peu:105136745"/>
<proteinExistence type="predicted"/>
<dbReference type="InterPro" id="IPR056893">
    <property type="entry name" value="UBA_Nbr1_C"/>
</dbReference>
<dbReference type="GeneID" id="105136745"/>
<dbReference type="InterPro" id="IPR013783">
    <property type="entry name" value="Ig-like_fold"/>
</dbReference>
<dbReference type="InterPro" id="IPR032350">
    <property type="entry name" value="Nbr1_FW"/>
</dbReference>
<dbReference type="Pfam" id="PF00564">
    <property type="entry name" value="PB1"/>
    <property type="match status" value="1"/>
</dbReference>
<evidence type="ECO:0000259" key="15">
    <source>
        <dbReference type="PROSITE" id="PS51745"/>
    </source>
</evidence>
<dbReference type="RefSeq" id="XP_011040502.1">
    <property type="nucleotide sequence ID" value="XM_011042200.1"/>
</dbReference>
<gene>
    <name evidence="17 18" type="primary">LOC105136745</name>
</gene>
<dbReference type="PROSITE" id="PS50030">
    <property type="entry name" value="UBA"/>
    <property type="match status" value="1"/>
</dbReference>
<keyword evidence="10" id="KW-0072">Autophagy</keyword>
<dbReference type="CDD" id="cd14947">
    <property type="entry name" value="NBR1_like"/>
    <property type="match status" value="1"/>
</dbReference>
<evidence type="ECO:0000256" key="12">
    <source>
        <dbReference type="PROSITE-ProRule" id="PRU00228"/>
    </source>
</evidence>
<dbReference type="SUPFAM" id="SSF46934">
    <property type="entry name" value="UBA-like"/>
    <property type="match status" value="1"/>
</dbReference>
<dbReference type="SMART" id="SM00666">
    <property type="entry name" value="PB1"/>
    <property type="match status" value="1"/>
</dbReference>
<keyword evidence="8" id="KW-0862">Zinc</keyword>
<dbReference type="GO" id="GO:0006914">
    <property type="term" value="P:autophagy"/>
    <property type="evidence" value="ECO:0007669"/>
    <property type="project" value="UniProtKB-KW"/>
</dbReference>
<evidence type="ECO:0000256" key="7">
    <source>
        <dbReference type="ARBA" id="ARBA00022771"/>
    </source>
</evidence>
<dbReference type="Gene3D" id="1.10.8.10">
    <property type="entry name" value="DNA helicase RuvA subunit, C-terminal domain"/>
    <property type="match status" value="2"/>
</dbReference>
<dbReference type="PROSITE" id="PS50135">
    <property type="entry name" value="ZF_ZZ_2"/>
    <property type="match status" value="1"/>
</dbReference>
<dbReference type="RefSeq" id="XP_011040503.1">
    <property type="nucleotide sequence ID" value="XM_011042201.1"/>
</dbReference>
<evidence type="ECO:0000256" key="10">
    <source>
        <dbReference type="ARBA" id="ARBA00023006"/>
    </source>
</evidence>
<evidence type="ECO:0000313" key="18">
    <source>
        <dbReference type="RefSeq" id="XP_011040503.1"/>
    </source>
</evidence>
<dbReference type="CDD" id="cd14319">
    <property type="entry name" value="UBA_NBR1"/>
    <property type="match status" value="2"/>
</dbReference>
<comment type="subunit">
    <text evidence="3">Homodimers and heterodimers.</text>
</comment>
<protein>
    <submittedName>
        <fullName evidence="17 18">Uncharacterized protein LOC105136745 isoform X1</fullName>
    </submittedName>
</protein>
<keyword evidence="9" id="KW-0653">Protein transport</keyword>
<reference evidence="17 18" key="1">
    <citation type="submission" date="2025-04" db="UniProtKB">
        <authorList>
            <consortium name="RefSeq"/>
        </authorList>
    </citation>
    <scope>IDENTIFICATION</scope>
</reference>
<keyword evidence="6" id="KW-0479">Metal-binding</keyword>
<evidence type="ECO:0000256" key="3">
    <source>
        <dbReference type="ARBA" id="ARBA00011726"/>
    </source>
</evidence>
<dbReference type="Proteomes" id="UP000694918">
    <property type="component" value="Unplaced"/>
</dbReference>
<dbReference type="SUPFAM" id="SSF54277">
    <property type="entry name" value="CAD &amp; PB1 domains"/>
    <property type="match status" value="1"/>
</dbReference>
<evidence type="ECO:0000313" key="16">
    <source>
        <dbReference type="Proteomes" id="UP000694918"/>
    </source>
</evidence>
<dbReference type="GO" id="GO:0008270">
    <property type="term" value="F:zinc ion binding"/>
    <property type="evidence" value="ECO:0007669"/>
    <property type="project" value="UniProtKB-KW"/>
</dbReference>
<dbReference type="InterPro" id="IPR053793">
    <property type="entry name" value="PB1-like"/>
</dbReference>
<evidence type="ECO:0000256" key="2">
    <source>
        <dbReference type="ARBA" id="ARBA00004419"/>
    </source>
</evidence>
<comment type="subcellular location">
    <subcellularLocation>
        <location evidence="2">Cytoplasmic vesicle</location>
        <location evidence="2">Autophagosome</location>
    </subcellularLocation>
    <subcellularLocation>
        <location evidence="1">Vacuole</location>
    </subcellularLocation>
</comment>
<dbReference type="PANTHER" id="PTHR20930">
    <property type="entry name" value="OVARIAN CARCINOMA ANTIGEN CA125-RELATED"/>
    <property type="match status" value="1"/>
</dbReference>
<dbReference type="InterPro" id="IPR009060">
    <property type="entry name" value="UBA-like_sf"/>
</dbReference>
<sequence>MDSTMVIKVKYGDTLRRFNAHVKENEQLDLDMTALRAKILRLFNFPAECDLTLTYIDEDGDVVTLADDDDLRDVMRQNLNFLRIDVQLKNDKFGKSYARSSGSSTPMRSPRVQSPLPCLNNGVAEVLKSVPEPLQGILSKISHDLAPKAVASNAVLTELVDCFSKMGQSHLNPAPQSQDGAGSSVQTGAAVPTVVNASNDMGMLEDLPNSNSPFKTSQEESFENVTRISAGLHTAISAPVNLNGNPQASNPSAHCAPPASYVPAGDDGKAAKKQNTCLPTRKPVPFGLPTFPMNYGFPSHTDFPFSGVPVENDSAVRSPKSHAIKRSDHVNNPMFGMFHRGVQCDGCGVHPITGPRYKSKVKEDYDLCSICFAAMGNEADYIKMDRPMSCRNPWSSKCFNDPRQKSWAFPQPLYKGSRGVKGFQPTLDSRFVLDVNVSDSTVMPSSTPFTKIWRMRNSGKVAWPQGVRLVWIGGDQFFSADSVEIEIPVNGLPVDGELDIAVDFVAPALPGRYISYWKMAHPSGVKFGQRIWVLIEVDASLKDPIFKDLNLNESPSWSGSKCPEDLDMNAQPADGCSLGSQNTTSLSEPVEPMVAEQPKNQELFPNDDALPVGHGVLASAPPETSASSVPVLYPMIDVSETGTTAPFEPLPAVDAPASSEGVNMESGVEKTLLKDLEEMGFKQVDLNKEILRRNEYDLEQSVDDLCGFAEWDPILEELQEMGFSDKEMNKKLLKKNNGSIRGVVMDILSGEKV</sequence>
<dbReference type="InterPro" id="IPR015940">
    <property type="entry name" value="UBA"/>
</dbReference>
<dbReference type="PANTHER" id="PTHR20930:SF0">
    <property type="entry name" value="PROTEIN ILRUN"/>
    <property type="match status" value="1"/>
</dbReference>
<evidence type="ECO:0000256" key="11">
    <source>
        <dbReference type="ARBA" id="ARBA00023329"/>
    </source>
</evidence>
<dbReference type="CDD" id="cd06398">
    <property type="entry name" value="PB1_Joka2"/>
    <property type="match status" value="1"/>
</dbReference>
<evidence type="ECO:0000256" key="5">
    <source>
        <dbReference type="ARBA" id="ARBA00022554"/>
    </source>
</evidence>
<evidence type="ECO:0000256" key="8">
    <source>
        <dbReference type="ARBA" id="ARBA00022833"/>
    </source>
</evidence>
<dbReference type="SUPFAM" id="SSF57850">
    <property type="entry name" value="RING/U-box"/>
    <property type="match status" value="1"/>
</dbReference>
<dbReference type="InterPro" id="IPR000433">
    <property type="entry name" value="Znf_ZZ"/>
</dbReference>
<dbReference type="Gene3D" id="3.30.60.90">
    <property type="match status" value="1"/>
</dbReference>
<dbReference type="GO" id="GO:0005776">
    <property type="term" value="C:autophagosome"/>
    <property type="evidence" value="ECO:0007669"/>
    <property type="project" value="UniProtKB-SubCell"/>
</dbReference>
<dbReference type="Pfam" id="PF00569">
    <property type="entry name" value="ZZ"/>
    <property type="match status" value="1"/>
</dbReference>
<feature type="domain" description="ZZ-type" evidence="14">
    <location>
        <begin position="339"/>
        <end position="389"/>
    </location>
</feature>
<dbReference type="GO" id="GO:0015031">
    <property type="term" value="P:protein transport"/>
    <property type="evidence" value="ECO:0007669"/>
    <property type="project" value="UniProtKB-KW"/>
</dbReference>
<dbReference type="Gene3D" id="2.60.40.10">
    <property type="entry name" value="Immunoglobulins"/>
    <property type="match status" value="1"/>
</dbReference>
<dbReference type="AlphaFoldDB" id="A0AAJ6V2B0"/>
<keyword evidence="11" id="KW-0968">Cytoplasmic vesicle</keyword>
<keyword evidence="5" id="KW-0926">Vacuole</keyword>
<evidence type="ECO:0000256" key="6">
    <source>
        <dbReference type="ARBA" id="ARBA00022723"/>
    </source>
</evidence>
<dbReference type="InterPro" id="IPR000270">
    <property type="entry name" value="PB1_dom"/>
</dbReference>
<evidence type="ECO:0000256" key="4">
    <source>
        <dbReference type="ARBA" id="ARBA00022448"/>
    </source>
</evidence>
<organism evidence="16 18">
    <name type="scientific">Populus euphratica</name>
    <name type="common">Euphrates poplar</name>
    <dbReference type="NCBI Taxonomy" id="75702"/>
    <lineage>
        <taxon>Eukaryota</taxon>
        <taxon>Viridiplantae</taxon>
        <taxon>Streptophyta</taxon>
        <taxon>Embryophyta</taxon>
        <taxon>Tracheophyta</taxon>
        <taxon>Spermatophyta</taxon>
        <taxon>Magnoliopsida</taxon>
        <taxon>eudicotyledons</taxon>
        <taxon>Gunneridae</taxon>
        <taxon>Pentapetalae</taxon>
        <taxon>rosids</taxon>
        <taxon>fabids</taxon>
        <taxon>Malpighiales</taxon>
        <taxon>Salicaceae</taxon>
        <taxon>Saliceae</taxon>
        <taxon>Populus</taxon>
    </lineage>
</organism>
<dbReference type="PROSITE" id="PS51745">
    <property type="entry name" value="PB1"/>
    <property type="match status" value="1"/>
</dbReference>
<dbReference type="Pfam" id="PF16158">
    <property type="entry name" value="N_BRCA1_IG"/>
    <property type="match status" value="1"/>
</dbReference>
<evidence type="ECO:0000259" key="13">
    <source>
        <dbReference type="PROSITE" id="PS50030"/>
    </source>
</evidence>
<evidence type="ECO:0000256" key="9">
    <source>
        <dbReference type="ARBA" id="ARBA00022927"/>
    </source>
</evidence>
<dbReference type="FunFam" id="1.10.8.10:FF:000085">
    <property type="entry name" value="protein NBR1 homolog"/>
    <property type="match status" value="1"/>
</dbReference>
<evidence type="ECO:0000313" key="17">
    <source>
        <dbReference type="RefSeq" id="XP_011040502.1"/>
    </source>
</evidence>
<name>A0AAJ6V2B0_POPEU</name>
<dbReference type="Pfam" id="PF24932">
    <property type="entry name" value="UBA_NBR1_C"/>
    <property type="match status" value="2"/>
</dbReference>
<evidence type="ECO:0000259" key="14">
    <source>
        <dbReference type="PROSITE" id="PS50135"/>
    </source>
</evidence>